<proteinExistence type="evidence at transcript level"/>
<evidence type="ECO:0000256" key="2">
    <source>
        <dbReference type="ARBA" id="ARBA00006573"/>
    </source>
</evidence>
<accession>A0ABV7CYQ0</accession>
<evidence type="ECO:0000256" key="1">
    <source>
        <dbReference type="ARBA" id="ARBA00004288"/>
    </source>
</evidence>
<evidence type="ECO:0000256" key="4">
    <source>
        <dbReference type="HAMAP-Rule" id="MF_00667"/>
    </source>
</evidence>
<dbReference type="InterPro" id="IPR012610">
    <property type="entry name" value="SASP_SspH"/>
</dbReference>
<dbReference type="NCBIfam" id="TIGR02861">
    <property type="entry name" value="SASP_H"/>
    <property type="match status" value="1"/>
</dbReference>
<protein>
    <recommendedName>
        <fullName evidence="4">Small, acid-soluble spore protein H</fullName>
        <shortName evidence="4">SASP H</shortName>
    </recommendedName>
</protein>
<comment type="caution">
    <text evidence="5">The sequence shown here is derived from an EMBL/GenBank/DDBJ whole genome shotgun (WGS) entry which is preliminary data.</text>
</comment>
<organism evidence="5 6">
    <name type="scientific">Virgibacillus xinjiangensis</name>
    <dbReference type="NCBI Taxonomy" id="393090"/>
    <lineage>
        <taxon>Bacteria</taxon>
        <taxon>Bacillati</taxon>
        <taxon>Bacillota</taxon>
        <taxon>Bacilli</taxon>
        <taxon>Bacillales</taxon>
        <taxon>Bacillaceae</taxon>
        <taxon>Virgibacillus</taxon>
    </lineage>
</organism>
<sequence length="70" mass="8305">MDRQRAEEIIDSPQMIQVNYRGIPVYLQGINQEETATVFPLDEMHHEQQVDLQGLEEIRIKPIDEQFHPF</sequence>
<comment type="induction">
    <text evidence="4">Expressed only in the forespore compartment of sporulating cells.</text>
</comment>
<dbReference type="Pfam" id="PF08141">
    <property type="entry name" value="SspH"/>
    <property type="match status" value="1"/>
</dbReference>
<dbReference type="EMBL" id="JBHRSA010000046">
    <property type="protein sequence ID" value="MFC3041115.1"/>
    <property type="molecule type" value="Genomic_DNA"/>
</dbReference>
<reference evidence="6" key="1">
    <citation type="journal article" date="2019" name="Int. J. Syst. Evol. Microbiol.">
        <title>The Global Catalogue of Microorganisms (GCM) 10K type strain sequencing project: providing services to taxonomists for standard genome sequencing and annotation.</title>
        <authorList>
            <consortium name="The Broad Institute Genomics Platform"/>
            <consortium name="The Broad Institute Genome Sequencing Center for Infectious Disease"/>
            <person name="Wu L."/>
            <person name="Ma J."/>
        </authorList>
    </citation>
    <scope>NUCLEOTIDE SEQUENCE [LARGE SCALE GENOMIC DNA]</scope>
    <source>
        <strain evidence="6">KCTC 13128</strain>
    </source>
</reference>
<comment type="similarity">
    <text evidence="2 4">Belongs to the SspH family.</text>
</comment>
<dbReference type="HAMAP" id="MF_00667">
    <property type="entry name" value="SspH"/>
    <property type="match status" value="1"/>
</dbReference>
<comment type="subcellular location">
    <subcellularLocation>
        <location evidence="1 4">Spore core</location>
    </subcellularLocation>
</comment>
<dbReference type="RefSeq" id="WP_390273208.1">
    <property type="nucleotide sequence ID" value="NZ_JBHRSA010000046.1"/>
</dbReference>
<gene>
    <name evidence="4" type="primary">sspH</name>
    <name evidence="5" type="ORF">ACFOGI_12780</name>
</gene>
<dbReference type="Proteomes" id="UP001595279">
    <property type="component" value="Unassembled WGS sequence"/>
</dbReference>
<evidence type="ECO:0000313" key="5">
    <source>
        <dbReference type="EMBL" id="MFC3041115.1"/>
    </source>
</evidence>
<name>A0ABV7CYQ0_9BACI</name>
<keyword evidence="3 4" id="KW-0749">Sporulation</keyword>
<evidence type="ECO:0000313" key="6">
    <source>
        <dbReference type="Proteomes" id="UP001595279"/>
    </source>
</evidence>
<keyword evidence="6" id="KW-1185">Reference proteome</keyword>
<evidence type="ECO:0000256" key="3">
    <source>
        <dbReference type="ARBA" id="ARBA00022969"/>
    </source>
</evidence>